<dbReference type="PANTHER" id="PTHR30419">
    <property type="entry name" value="HTH-TYPE TRANSCRIPTIONAL REGULATOR YBHD"/>
    <property type="match status" value="1"/>
</dbReference>
<dbReference type="Gene3D" id="3.40.190.290">
    <property type="match status" value="1"/>
</dbReference>
<comment type="similarity">
    <text evidence="1">Belongs to the LysR transcriptional regulatory family.</text>
</comment>
<dbReference type="InterPro" id="IPR036390">
    <property type="entry name" value="WH_DNA-bd_sf"/>
</dbReference>
<keyword evidence="3 6" id="KW-0238">DNA-binding</keyword>
<dbReference type="SUPFAM" id="SSF53850">
    <property type="entry name" value="Periplasmic binding protein-like II"/>
    <property type="match status" value="1"/>
</dbReference>
<dbReference type="SUPFAM" id="SSF46785">
    <property type="entry name" value="Winged helix' DNA-binding domain"/>
    <property type="match status" value="1"/>
</dbReference>
<sequence>MSLVKFEIFSKIAEVGSFTKAADSLQLTQSAVSHAITSLEKEFELTLINRNKTGVTLTNAGEHLLFTIRKVLHYNEKVYQEAASLNGLSKGTIKIGIFTSVSMKWLPDILKIMEAKYPAIHIELREGDYFEIEQWLLSGEIDCGFVNITQSNQFDIIPLKNDPLLCIVSNQSELYNKPVVTFEDLEKVDFIMPSYGGSHDVKRLFEAYNVQPNIRFELMEETAIMSMISHHLGISILPELVLDSIPKQLRAIPLEVNSYRSIGLATRYNLSPAGQKFAEVTKDWLSGKEQ</sequence>
<dbReference type="RefSeq" id="WP_061805556.1">
    <property type="nucleotide sequence ID" value="NZ_FOXX01000008.1"/>
</dbReference>
<keyword evidence="7" id="KW-1185">Reference proteome</keyword>
<dbReference type="PROSITE" id="PS50931">
    <property type="entry name" value="HTH_LYSR"/>
    <property type="match status" value="1"/>
</dbReference>
<organism evidence="6 7">
    <name type="scientific">Priestia endophytica DSM 13796</name>
    <dbReference type="NCBI Taxonomy" id="1121089"/>
    <lineage>
        <taxon>Bacteria</taxon>
        <taxon>Bacillati</taxon>
        <taxon>Bacillota</taxon>
        <taxon>Bacilli</taxon>
        <taxon>Bacillales</taxon>
        <taxon>Bacillaceae</taxon>
        <taxon>Priestia</taxon>
    </lineage>
</organism>
<dbReference type="Pfam" id="PF03466">
    <property type="entry name" value="LysR_substrate"/>
    <property type="match status" value="1"/>
</dbReference>
<gene>
    <name evidence="6" type="ORF">SAMN02745910_03314</name>
</gene>
<dbReference type="Proteomes" id="UP000182762">
    <property type="component" value="Unassembled WGS sequence"/>
</dbReference>
<evidence type="ECO:0000313" key="7">
    <source>
        <dbReference type="Proteomes" id="UP000182762"/>
    </source>
</evidence>
<dbReference type="InterPro" id="IPR036388">
    <property type="entry name" value="WH-like_DNA-bd_sf"/>
</dbReference>
<dbReference type="GO" id="GO:0003677">
    <property type="term" value="F:DNA binding"/>
    <property type="evidence" value="ECO:0007669"/>
    <property type="project" value="UniProtKB-KW"/>
</dbReference>
<dbReference type="InterPro" id="IPR005119">
    <property type="entry name" value="LysR_subst-bd"/>
</dbReference>
<dbReference type="GeneID" id="93711924"/>
<name>A0A1I6B697_9BACI</name>
<keyword evidence="2" id="KW-0805">Transcription regulation</keyword>
<evidence type="ECO:0000259" key="5">
    <source>
        <dbReference type="PROSITE" id="PS50931"/>
    </source>
</evidence>
<feature type="domain" description="HTH lysR-type" evidence="5">
    <location>
        <begin position="1"/>
        <end position="58"/>
    </location>
</feature>
<dbReference type="InterPro" id="IPR050950">
    <property type="entry name" value="HTH-type_LysR_regulators"/>
</dbReference>
<dbReference type="Pfam" id="PF00126">
    <property type="entry name" value="HTH_1"/>
    <property type="match status" value="1"/>
</dbReference>
<protein>
    <submittedName>
        <fullName evidence="6">DNA-binding transcriptional regulator, LysR family</fullName>
    </submittedName>
</protein>
<keyword evidence="4" id="KW-0804">Transcription</keyword>
<dbReference type="PANTHER" id="PTHR30419:SF24">
    <property type="entry name" value="HTH-TYPE TRANSCRIPTIONAL REGULATOR CZCR"/>
    <property type="match status" value="1"/>
</dbReference>
<proteinExistence type="inferred from homology"/>
<evidence type="ECO:0000256" key="4">
    <source>
        <dbReference type="ARBA" id="ARBA00023163"/>
    </source>
</evidence>
<dbReference type="Gene3D" id="1.10.10.10">
    <property type="entry name" value="Winged helix-like DNA-binding domain superfamily/Winged helix DNA-binding domain"/>
    <property type="match status" value="1"/>
</dbReference>
<evidence type="ECO:0000256" key="3">
    <source>
        <dbReference type="ARBA" id="ARBA00023125"/>
    </source>
</evidence>
<evidence type="ECO:0000256" key="2">
    <source>
        <dbReference type="ARBA" id="ARBA00023015"/>
    </source>
</evidence>
<dbReference type="EMBL" id="FOXX01000008">
    <property type="protein sequence ID" value="SFQ76456.1"/>
    <property type="molecule type" value="Genomic_DNA"/>
</dbReference>
<comment type="caution">
    <text evidence="6">The sequence shown here is derived from an EMBL/GenBank/DDBJ whole genome shotgun (WGS) entry which is preliminary data.</text>
</comment>
<evidence type="ECO:0000313" key="6">
    <source>
        <dbReference type="EMBL" id="SFQ76456.1"/>
    </source>
</evidence>
<accession>A0A1I6B697</accession>
<reference evidence="6 7" key="1">
    <citation type="submission" date="2016-10" db="EMBL/GenBank/DDBJ databases">
        <authorList>
            <person name="Varghese N."/>
            <person name="Submissions S."/>
        </authorList>
    </citation>
    <scope>NUCLEOTIDE SEQUENCE [LARGE SCALE GENOMIC DNA]</scope>
    <source>
        <strain evidence="6 7">DSM 13796</strain>
    </source>
</reference>
<evidence type="ECO:0000256" key="1">
    <source>
        <dbReference type="ARBA" id="ARBA00009437"/>
    </source>
</evidence>
<dbReference type="PRINTS" id="PR00039">
    <property type="entry name" value="HTHLYSR"/>
</dbReference>
<dbReference type="CDD" id="cd05466">
    <property type="entry name" value="PBP2_LTTR_substrate"/>
    <property type="match status" value="1"/>
</dbReference>
<dbReference type="InterPro" id="IPR000847">
    <property type="entry name" value="LysR_HTH_N"/>
</dbReference>